<keyword evidence="2" id="KW-1185">Reference proteome</keyword>
<evidence type="ECO:0000313" key="1">
    <source>
        <dbReference type="EMBL" id="KAK0636251.1"/>
    </source>
</evidence>
<reference evidence="1" key="1">
    <citation type="submission" date="2023-06" db="EMBL/GenBank/DDBJ databases">
        <title>Genome-scale phylogeny and comparative genomics of the fungal order Sordariales.</title>
        <authorList>
            <consortium name="Lawrence Berkeley National Laboratory"/>
            <person name="Hensen N."/>
            <person name="Bonometti L."/>
            <person name="Westerberg I."/>
            <person name="Brannstrom I.O."/>
            <person name="Guillou S."/>
            <person name="Cros-Aarteil S."/>
            <person name="Calhoun S."/>
            <person name="Haridas S."/>
            <person name="Kuo A."/>
            <person name="Mondo S."/>
            <person name="Pangilinan J."/>
            <person name="Riley R."/>
            <person name="LaButti K."/>
            <person name="Andreopoulos B."/>
            <person name="Lipzen A."/>
            <person name="Chen C."/>
            <person name="Yanf M."/>
            <person name="Daum C."/>
            <person name="Ng V."/>
            <person name="Clum A."/>
            <person name="Steindorff A."/>
            <person name="Ohm R."/>
            <person name="Martin F."/>
            <person name="Silar P."/>
            <person name="Natvig D."/>
            <person name="Lalanne C."/>
            <person name="Gautier V."/>
            <person name="Ament-velasquez S.L."/>
            <person name="Kruys A."/>
            <person name="Hutchinson M.I."/>
            <person name="Powell A.J."/>
            <person name="Barry K."/>
            <person name="Miller A.N."/>
            <person name="Grigoriev I.V."/>
            <person name="Debuchy R."/>
            <person name="Gladieux P."/>
            <person name="Thoren M.H."/>
            <person name="Johannesson H."/>
        </authorList>
    </citation>
    <scope>NUCLEOTIDE SEQUENCE</scope>
    <source>
        <strain evidence="1">SMH3391-2</strain>
    </source>
</reference>
<dbReference type="EMBL" id="JAULSR010000001">
    <property type="protein sequence ID" value="KAK0636251.1"/>
    <property type="molecule type" value="Genomic_DNA"/>
</dbReference>
<sequence length="152" mass="17242">MHLDRGSCLVCTAIADIYVHKNQKSPATIHPSLLPCMHVCNSSLFTARFQSRSVEKRAHTTHNNQNWQLATGTTYTRHMRDLRTSLRCCCWRQTGPDLGSYLGTLFRQWALARGNNHHSYTLPRFGFLFHTSVSVLFCAPLSHVQASDVDLP</sequence>
<comment type="caution">
    <text evidence="1">The sequence shown here is derived from an EMBL/GenBank/DDBJ whole genome shotgun (WGS) entry which is preliminary data.</text>
</comment>
<accession>A0AA39XMC9</accession>
<organism evidence="1 2">
    <name type="scientific">Bombardia bombarda</name>
    <dbReference type="NCBI Taxonomy" id="252184"/>
    <lineage>
        <taxon>Eukaryota</taxon>
        <taxon>Fungi</taxon>
        <taxon>Dikarya</taxon>
        <taxon>Ascomycota</taxon>
        <taxon>Pezizomycotina</taxon>
        <taxon>Sordariomycetes</taxon>
        <taxon>Sordariomycetidae</taxon>
        <taxon>Sordariales</taxon>
        <taxon>Lasiosphaeriaceae</taxon>
        <taxon>Bombardia</taxon>
    </lineage>
</organism>
<protein>
    <submittedName>
        <fullName evidence="1">Uncharacterized protein</fullName>
    </submittedName>
</protein>
<dbReference type="AlphaFoldDB" id="A0AA39XMC9"/>
<proteinExistence type="predicted"/>
<dbReference type="Proteomes" id="UP001174934">
    <property type="component" value="Unassembled WGS sequence"/>
</dbReference>
<evidence type="ECO:0000313" key="2">
    <source>
        <dbReference type="Proteomes" id="UP001174934"/>
    </source>
</evidence>
<gene>
    <name evidence="1" type="ORF">B0T17DRAFT_73491</name>
</gene>
<name>A0AA39XMC9_9PEZI</name>